<protein>
    <submittedName>
        <fullName evidence="5">THAP1_3</fullName>
    </submittedName>
</protein>
<dbReference type="OrthoDB" id="6375579at2759"/>
<proteinExistence type="predicted"/>
<dbReference type="AlphaFoldDB" id="A0A7R8CW62"/>
<evidence type="ECO:0000313" key="5">
    <source>
        <dbReference type="EMBL" id="CAF2950712.1"/>
    </source>
</evidence>
<dbReference type="EMBL" id="HG994584">
    <property type="protein sequence ID" value="CAF2950712.1"/>
    <property type="molecule type" value="Genomic_DNA"/>
</dbReference>
<sequence>MCQKWIRVVRRKDLPPSPISFLCSEHFLSKEFLDEQEYRILKKLQFNVVPTKFEVTPLNFPSKGRKRRLSESHQEETWIIFKLLLLKNKIDPIESMNMDLSFAFLSDIVLAKAKYDRLQSLIEKVHFKEKKTRRKLHNVCPKN</sequence>
<name>A0A7R8CW62_LEPSM</name>
<keyword evidence="1" id="KW-0479">Metal-binding</keyword>
<keyword evidence="6" id="KW-1185">Reference proteome</keyword>
<accession>A0A7R8CW62</accession>
<keyword evidence="3" id="KW-0862">Zinc</keyword>
<evidence type="ECO:0000256" key="3">
    <source>
        <dbReference type="ARBA" id="ARBA00022833"/>
    </source>
</evidence>
<gene>
    <name evidence="5" type="ORF">LSAA_10518</name>
</gene>
<evidence type="ECO:0000256" key="2">
    <source>
        <dbReference type="ARBA" id="ARBA00022771"/>
    </source>
</evidence>
<evidence type="ECO:0000256" key="1">
    <source>
        <dbReference type="ARBA" id="ARBA00022723"/>
    </source>
</evidence>
<organism evidence="5 6">
    <name type="scientific">Lepeophtheirus salmonis</name>
    <name type="common">Salmon louse</name>
    <name type="synonym">Caligus salmonis</name>
    <dbReference type="NCBI Taxonomy" id="72036"/>
    <lineage>
        <taxon>Eukaryota</taxon>
        <taxon>Metazoa</taxon>
        <taxon>Ecdysozoa</taxon>
        <taxon>Arthropoda</taxon>
        <taxon>Crustacea</taxon>
        <taxon>Multicrustacea</taxon>
        <taxon>Hexanauplia</taxon>
        <taxon>Copepoda</taxon>
        <taxon>Siphonostomatoida</taxon>
        <taxon>Caligidae</taxon>
        <taxon>Lepeophtheirus</taxon>
    </lineage>
</organism>
<dbReference type="InterPro" id="IPR006612">
    <property type="entry name" value="THAP_Znf"/>
</dbReference>
<dbReference type="GO" id="GO:0003677">
    <property type="term" value="F:DNA binding"/>
    <property type="evidence" value="ECO:0007669"/>
    <property type="project" value="UniProtKB-UniRule"/>
</dbReference>
<dbReference type="GO" id="GO:0008270">
    <property type="term" value="F:zinc ion binding"/>
    <property type="evidence" value="ECO:0007669"/>
    <property type="project" value="UniProtKB-KW"/>
</dbReference>
<dbReference type="SUPFAM" id="SSF57716">
    <property type="entry name" value="Glucocorticoid receptor-like (DNA-binding domain)"/>
    <property type="match status" value="1"/>
</dbReference>
<reference evidence="5" key="1">
    <citation type="submission" date="2021-02" db="EMBL/GenBank/DDBJ databases">
        <authorList>
            <person name="Bekaert M."/>
        </authorList>
    </citation>
    <scope>NUCLEOTIDE SEQUENCE</scope>
    <source>
        <strain evidence="5">IoA-00</strain>
    </source>
</reference>
<dbReference type="Proteomes" id="UP000675881">
    <property type="component" value="Chromosome 5"/>
</dbReference>
<dbReference type="PROSITE" id="PS50950">
    <property type="entry name" value="ZF_THAP"/>
    <property type="match status" value="1"/>
</dbReference>
<keyword evidence="2" id="KW-0863">Zinc-finger</keyword>
<evidence type="ECO:0000313" key="6">
    <source>
        <dbReference type="Proteomes" id="UP000675881"/>
    </source>
</evidence>
<keyword evidence="4" id="KW-0238">DNA-binding</keyword>
<evidence type="ECO:0000256" key="4">
    <source>
        <dbReference type="ARBA" id="ARBA00023125"/>
    </source>
</evidence>
<dbReference type="Pfam" id="PF05485">
    <property type="entry name" value="THAP"/>
    <property type="match status" value="1"/>
</dbReference>